<dbReference type="PROSITE" id="PS50994">
    <property type="entry name" value="INTEGRASE"/>
    <property type="match status" value="1"/>
</dbReference>
<dbReference type="EMBL" id="WWBZ02000031">
    <property type="protein sequence ID" value="KAF4307355.1"/>
    <property type="molecule type" value="Genomic_DNA"/>
</dbReference>
<dbReference type="InterPro" id="IPR050951">
    <property type="entry name" value="Retrovirus_Pol_polyprotein"/>
</dbReference>
<dbReference type="PANTHER" id="PTHR37984">
    <property type="entry name" value="PROTEIN CBG26694"/>
    <property type="match status" value="1"/>
</dbReference>
<sequence>MVSRTSETETLTGPNLWKQFKTQGILNGVPTRILIDTGSSGNFIHNELVQKMNIPYRKKQEPYPLSGFDGSQAAYGEGWVKIETEEATLQIGNHQERISLDVQRIPGHDIILGMPWIRTQKPIFDFGEGDSIIFREELEDLLRKQGLQKENGLLDTLRKLLSTSTREVASVRPECGNCVGDSDSGVSQHQDCDASSEASSVKCNPIAGISPTKRNDTPDLRYDSSHDGVRPSDGSINGNDGVRPSDGSINGNLKESVKQDQDSSVRDAASSVKCSTSSGVRPTESSIPDEQVQHTSRRTTRKRHKAKSKASRKQLAATEPQVDVQTISGEAFKRMRRQGQQVCLMYIKPSQAVQQRALAKAARERLKDEDSPTPIGGDDPARIRRGQHGSLETWNNPYGEPPIPEMETVPSEYWDLKAVCQERGKGDLPKHQPWDHEIPLKPGTKPAYKPIYSLSAKEMEALREYIEKNLERGYIRPSTSSAGYPILFVPKKNGKLRLCVDYRQLNDITIKNRYPLPRIDELQDKLGKAKYFTKLDLREGYHLVRIKEGEEWKTAFRTRLGLYEYTVMPFGLTNAPATFQNLVNDTLREYLDIFCLAYLDDILIFSETLEDHKKHVRKVLEALQAKNLSIAPEKCEWHVQRTEFLGFVITPGHVGMDDSKLDSIREWPVPKTIKEVQSFLGFANFYRKFIWNYSKVTEPLTRLTRKEHGFKWGDDQQQAFESLKRMFCEAPVLGIYDPDKPIEVETDASGFALGACLSQPDDQGRWHPIAFYSRKFTPAELNYDTHDKELLAIVSAFKQWRHYLEGASYQVVVHCDHQNLTRFTTTKELNRRQVRWSEEMASYDFKITHRKGVDNAAADALSRRVDYMEGRIEPHPAVFAVDSDGSLTLARPSFPMLRIESNPWHLKIREAYAQDSFAQELLALEDDPRIARDREGTLLFKGLIYVPARLREVLVKDIHEAPAHGHQGIDRTTERITRNFYFPGLRKTVQRIVSQCDLCIRSKAATHAPYGQLQPLEVPERPWQSVTLDFITKLPQSRDSLTGVKHDSILVFVDRLTKYAYFLPYLEASNAEQLAHTFLRYIFADHGMPEELVSDRDKLMRSEFWQTLMRQLGAKNKLSTTAHPQTDGQTERMNRTLEQYLRCFVNYPQDDWATWLPMAQFAYNSAKQESTNVSPFFANYGFEPDAYREAIPSRKLAQQGVLKAEQLKELHKAISLDLEHVRIMMSKYYNRRHQAAPNLKRGDKR</sequence>
<accession>A0A8H4ITI8</accession>
<dbReference type="SUPFAM" id="SSF53098">
    <property type="entry name" value="Ribonuclease H-like"/>
    <property type="match status" value="1"/>
</dbReference>
<dbReference type="InterPro" id="IPR000477">
    <property type="entry name" value="RT_dom"/>
</dbReference>
<dbReference type="PROSITE" id="PS50878">
    <property type="entry name" value="RT_POL"/>
    <property type="match status" value="1"/>
</dbReference>
<dbReference type="Pfam" id="PF13975">
    <property type="entry name" value="gag-asp_proteas"/>
    <property type="match status" value="1"/>
</dbReference>
<dbReference type="Gene3D" id="3.30.70.270">
    <property type="match status" value="2"/>
</dbReference>
<evidence type="ECO:0008006" key="18">
    <source>
        <dbReference type="Google" id="ProtNLM"/>
    </source>
</evidence>
<dbReference type="Gene3D" id="1.10.340.70">
    <property type="match status" value="1"/>
</dbReference>
<gene>
    <name evidence="13" type="ORF">GTA08_BOTSDO03201</name>
    <name evidence="11" type="ORF">GTA08_BOTSDO07360</name>
    <name evidence="10" type="ORF">GTA08_BOTSDO08581</name>
    <name evidence="15" type="ORF">GTA08_BOTSDO12891</name>
    <name evidence="16" type="ORF">GTA08_BOTSDO13029</name>
    <name evidence="14" type="ORF">GTA08_BOTSDO13826</name>
    <name evidence="12" type="ORF">GTA08_BOTSDO14137</name>
</gene>
<dbReference type="SUPFAM" id="SSF56672">
    <property type="entry name" value="DNA/RNA polymerases"/>
    <property type="match status" value="1"/>
</dbReference>
<keyword evidence="6" id="KW-0511">Multifunctional enzyme</keyword>
<dbReference type="EMBL" id="WWBZ02000009">
    <property type="protein sequence ID" value="KAF4311569.1"/>
    <property type="molecule type" value="Genomic_DNA"/>
</dbReference>
<evidence type="ECO:0000313" key="12">
    <source>
        <dbReference type="EMBL" id="KAF4307355.1"/>
    </source>
</evidence>
<keyword evidence="2" id="KW-0548">Nucleotidyltransferase</keyword>
<dbReference type="Pfam" id="PF17919">
    <property type="entry name" value="RT_RNaseH_2"/>
    <property type="match status" value="1"/>
</dbReference>
<dbReference type="EMBL" id="WWBZ02000009">
    <property type="protein sequence ID" value="KAF4311419.1"/>
    <property type="molecule type" value="Genomic_DNA"/>
</dbReference>
<evidence type="ECO:0000259" key="8">
    <source>
        <dbReference type="PROSITE" id="PS50878"/>
    </source>
</evidence>
<dbReference type="GO" id="GO:0016779">
    <property type="term" value="F:nucleotidyltransferase activity"/>
    <property type="evidence" value="ECO:0007669"/>
    <property type="project" value="UniProtKB-KW"/>
</dbReference>
<evidence type="ECO:0000256" key="5">
    <source>
        <dbReference type="ARBA" id="ARBA00022884"/>
    </source>
</evidence>
<evidence type="ECO:0000256" key="4">
    <source>
        <dbReference type="ARBA" id="ARBA00022759"/>
    </source>
</evidence>
<evidence type="ECO:0000256" key="7">
    <source>
        <dbReference type="SAM" id="MobiDB-lite"/>
    </source>
</evidence>
<feature type="domain" description="Integrase catalytic" evidence="9">
    <location>
        <begin position="1018"/>
        <end position="1192"/>
    </location>
</feature>
<keyword evidence="3" id="KW-0540">Nuclease</keyword>
<evidence type="ECO:0000256" key="6">
    <source>
        <dbReference type="ARBA" id="ARBA00023268"/>
    </source>
</evidence>
<dbReference type="FunFam" id="1.10.340.70:FF:000001">
    <property type="entry name" value="Retrovirus-related Pol polyprotein from transposon gypsy-like Protein"/>
    <property type="match status" value="1"/>
</dbReference>
<feature type="region of interest" description="Disordered" evidence="7">
    <location>
        <begin position="178"/>
        <end position="321"/>
    </location>
</feature>
<dbReference type="EMBL" id="WWBZ02000062">
    <property type="protein sequence ID" value="KAF4303025.1"/>
    <property type="molecule type" value="Genomic_DNA"/>
</dbReference>
<evidence type="ECO:0000256" key="2">
    <source>
        <dbReference type="ARBA" id="ARBA00022695"/>
    </source>
</evidence>
<dbReference type="Proteomes" id="UP000572817">
    <property type="component" value="Unassembled WGS sequence"/>
</dbReference>
<keyword evidence="17" id="KW-1185">Reference proteome</keyword>
<evidence type="ECO:0000259" key="9">
    <source>
        <dbReference type="PROSITE" id="PS50994"/>
    </source>
</evidence>
<evidence type="ECO:0000256" key="1">
    <source>
        <dbReference type="ARBA" id="ARBA00022679"/>
    </source>
</evidence>
<dbReference type="InterPro" id="IPR021109">
    <property type="entry name" value="Peptidase_aspartic_dom_sf"/>
</dbReference>
<dbReference type="CDD" id="cd01647">
    <property type="entry name" value="RT_LTR"/>
    <property type="match status" value="1"/>
</dbReference>
<keyword evidence="4" id="KW-0255">Endonuclease</keyword>
<name>A0A8H4ITI8_9PEZI</name>
<dbReference type="EMBL" id="WWBZ02000013">
    <property type="protein sequence ID" value="KAF4310753.1"/>
    <property type="molecule type" value="Genomic_DNA"/>
</dbReference>
<evidence type="ECO:0000313" key="17">
    <source>
        <dbReference type="Proteomes" id="UP000572817"/>
    </source>
</evidence>
<dbReference type="AlphaFoldDB" id="A0A8H4ITI8"/>
<feature type="compositionally biased region" description="Basic residues" evidence="7">
    <location>
        <begin position="295"/>
        <end position="312"/>
    </location>
</feature>
<dbReference type="GO" id="GO:0005634">
    <property type="term" value="C:nucleus"/>
    <property type="evidence" value="ECO:0007669"/>
    <property type="project" value="UniProtKB-ARBA"/>
</dbReference>
<dbReference type="Gene3D" id="2.40.70.10">
    <property type="entry name" value="Acid Proteases"/>
    <property type="match status" value="1"/>
</dbReference>
<dbReference type="Pfam" id="PF17921">
    <property type="entry name" value="Integrase_H2C2"/>
    <property type="match status" value="1"/>
</dbReference>
<dbReference type="GO" id="GO:0003723">
    <property type="term" value="F:RNA binding"/>
    <property type="evidence" value="ECO:0007669"/>
    <property type="project" value="UniProtKB-KW"/>
</dbReference>
<dbReference type="FunFam" id="3.30.70.270:FF:000020">
    <property type="entry name" value="Transposon Tf2-6 polyprotein-like Protein"/>
    <property type="match status" value="1"/>
</dbReference>
<keyword evidence="1" id="KW-0808">Transferase</keyword>
<protein>
    <recommendedName>
        <fullName evidence="18">Reverse transcriptase</fullName>
    </recommendedName>
</protein>
<feature type="domain" description="Reverse transcriptase" evidence="8">
    <location>
        <begin position="470"/>
        <end position="649"/>
    </location>
</feature>
<evidence type="ECO:0000256" key="3">
    <source>
        <dbReference type="ARBA" id="ARBA00022722"/>
    </source>
</evidence>
<dbReference type="InterPro" id="IPR036397">
    <property type="entry name" value="RNaseH_sf"/>
</dbReference>
<dbReference type="SUPFAM" id="SSF50630">
    <property type="entry name" value="Acid proteases"/>
    <property type="match status" value="1"/>
</dbReference>
<dbReference type="InterPro" id="IPR041588">
    <property type="entry name" value="Integrase_H2C2"/>
</dbReference>
<comment type="caution">
    <text evidence="12">The sequence shown here is derived from an EMBL/GenBank/DDBJ whole genome shotgun (WGS) entry which is preliminary data.</text>
</comment>
<dbReference type="Gene3D" id="3.30.420.10">
    <property type="entry name" value="Ribonuclease H-like superfamily/Ribonuclease H"/>
    <property type="match status" value="1"/>
</dbReference>
<evidence type="ECO:0000313" key="15">
    <source>
        <dbReference type="EMBL" id="KAF4311419.1"/>
    </source>
</evidence>
<dbReference type="Pfam" id="PF00078">
    <property type="entry name" value="RVT_1"/>
    <property type="match status" value="1"/>
</dbReference>
<dbReference type="InterPro" id="IPR043502">
    <property type="entry name" value="DNA/RNA_pol_sf"/>
</dbReference>
<keyword evidence="4" id="KW-0378">Hydrolase</keyword>
<dbReference type="EMBL" id="WWBZ02000051">
    <property type="protein sequence ID" value="KAF4304300.1"/>
    <property type="molecule type" value="Genomic_DNA"/>
</dbReference>
<dbReference type="PANTHER" id="PTHR37984:SF5">
    <property type="entry name" value="PROTEIN NYNRIN-LIKE"/>
    <property type="match status" value="1"/>
</dbReference>
<dbReference type="Gene3D" id="3.10.10.10">
    <property type="entry name" value="HIV Type 1 Reverse Transcriptase, subunit A, domain 1"/>
    <property type="match status" value="1"/>
</dbReference>
<dbReference type="OrthoDB" id="5599418at2759"/>
<dbReference type="FunFam" id="3.30.420.10:FF:000032">
    <property type="entry name" value="Retrovirus-related Pol polyprotein from transposon 297-like Protein"/>
    <property type="match status" value="1"/>
</dbReference>
<feature type="compositionally biased region" description="Basic and acidic residues" evidence="7">
    <location>
        <begin position="213"/>
        <end position="230"/>
    </location>
</feature>
<dbReference type="InterPro" id="IPR001584">
    <property type="entry name" value="Integrase_cat-core"/>
</dbReference>
<evidence type="ECO:0000313" key="11">
    <source>
        <dbReference type="EMBL" id="KAF4304300.1"/>
    </source>
</evidence>
<proteinExistence type="predicted"/>
<dbReference type="CDD" id="cd00303">
    <property type="entry name" value="retropepsin_like"/>
    <property type="match status" value="1"/>
</dbReference>
<feature type="region of interest" description="Disordered" evidence="7">
    <location>
        <begin position="363"/>
        <end position="399"/>
    </location>
</feature>
<dbReference type="InterPro" id="IPR043128">
    <property type="entry name" value="Rev_trsase/Diguanyl_cyclase"/>
</dbReference>
<organism evidence="12 17">
    <name type="scientific">Botryosphaeria dothidea</name>
    <dbReference type="NCBI Taxonomy" id="55169"/>
    <lineage>
        <taxon>Eukaryota</taxon>
        <taxon>Fungi</taxon>
        <taxon>Dikarya</taxon>
        <taxon>Ascomycota</taxon>
        <taxon>Pezizomycotina</taxon>
        <taxon>Dothideomycetes</taxon>
        <taxon>Dothideomycetes incertae sedis</taxon>
        <taxon>Botryosphaeriales</taxon>
        <taxon>Botryosphaeriaceae</taxon>
        <taxon>Botryosphaeria</taxon>
    </lineage>
</organism>
<dbReference type="EMBL" id="WWBZ02000016">
    <property type="protein sequence ID" value="KAF4310264.1"/>
    <property type="molecule type" value="Genomic_DNA"/>
</dbReference>
<dbReference type="CDD" id="cd09274">
    <property type="entry name" value="RNase_HI_RT_Ty3"/>
    <property type="match status" value="1"/>
</dbReference>
<evidence type="ECO:0000313" key="14">
    <source>
        <dbReference type="EMBL" id="KAF4310753.1"/>
    </source>
</evidence>
<feature type="compositionally biased region" description="Polar residues" evidence="7">
    <location>
        <begin position="272"/>
        <end position="288"/>
    </location>
</feature>
<feature type="compositionally biased region" description="Basic and acidic residues" evidence="7">
    <location>
        <begin position="255"/>
        <end position="265"/>
    </location>
</feature>
<evidence type="ECO:0000313" key="16">
    <source>
        <dbReference type="EMBL" id="KAF4311569.1"/>
    </source>
</evidence>
<reference evidence="12 17" key="1">
    <citation type="submission" date="2020-04" db="EMBL/GenBank/DDBJ databases">
        <title>Genome Assembly and Annotation of Botryosphaeria dothidea sdau 11-99, a Latent Pathogen of Apple Fruit Ring Rot in China.</title>
        <authorList>
            <person name="Yu C."/>
            <person name="Diao Y."/>
            <person name="Lu Q."/>
            <person name="Zhao J."/>
            <person name="Cui S."/>
            <person name="Peng C."/>
            <person name="He B."/>
            <person name="Liu H."/>
        </authorList>
    </citation>
    <scope>NUCLEOTIDE SEQUENCE [LARGE SCALE GENOMIC DNA]</scope>
    <source>
        <strain evidence="17">sdau11-99</strain>
        <strain evidence="12">Sdau11-99</strain>
    </source>
</reference>
<dbReference type="GO" id="GO:0004519">
    <property type="term" value="F:endonuclease activity"/>
    <property type="evidence" value="ECO:0007669"/>
    <property type="project" value="UniProtKB-KW"/>
</dbReference>
<evidence type="ECO:0000313" key="13">
    <source>
        <dbReference type="EMBL" id="KAF4310264.1"/>
    </source>
</evidence>
<dbReference type="GO" id="GO:0015074">
    <property type="term" value="P:DNA integration"/>
    <property type="evidence" value="ECO:0007669"/>
    <property type="project" value="InterPro"/>
</dbReference>
<keyword evidence="5" id="KW-0694">RNA-binding</keyword>
<dbReference type="InterPro" id="IPR041577">
    <property type="entry name" value="RT_RNaseH_2"/>
</dbReference>
<dbReference type="InterPro" id="IPR012337">
    <property type="entry name" value="RNaseH-like_sf"/>
</dbReference>
<evidence type="ECO:0000313" key="10">
    <source>
        <dbReference type="EMBL" id="KAF4303025.1"/>
    </source>
</evidence>